<organism evidence="1 2">
    <name type="scientific">Cuscuta epithymum</name>
    <dbReference type="NCBI Taxonomy" id="186058"/>
    <lineage>
        <taxon>Eukaryota</taxon>
        <taxon>Viridiplantae</taxon>
        <taxon>Streptophyta</taxon>
        <taxon>Embryophyta</taxon>
        <taxon>Tracheophyta</taxon>
        <taxon>Spermatophyta</taxon>
        <taxon>Magnoliopsida</taxon>
        <taxon>eudicotyledons</taxon>
        <taxon>Gunneridae</taxon>
        <taxon>Pentapetalae</taxon>
        <taxon>asterids</taxon>
        <taxon>lamiids</taxon>
        <taxon>Solanales</taxon>
        <taxon>Convolvulaceae</taxon>
        <taxon>Cuscuteae</taxon>
        <taxon>Cuscuta</taxon>
        <taxon>Cuscuta subgen. Cuscuta</taxon>
    </lineage>
</organism>
<comment type="caution">
    <text evidence="1">The sequence shown here is derived from an EMBL/GenBank/DDBJ whole genome shotgun (WGS) entry which is preliminary data.</text>
</comment>
<keyword evidence="2" id="KW-1185">Reference proteome</keyword>
<evidence type="ECO:0000313" key="2">
    <source>
        <dbReference type="Proteomes" id="UP001152523"/>
    </source>
</evidence>
<proteinExistence type="predicted"/>
<dbReference type="AlphaFoldDB" id="A0AAV0CEL9"/>
<name>A0AAV0CEL9_9ASTE</name>
<dbReference type="Proteomes" id="UP001152523">
    <property type="component" value="Unassembled WGS sequence"/>
</dbReference>
<reference evidence="1" key="1">
    <citation type="submission" date="2022-07" db="EMBL/GenBank/DDBJ databases">
        <authorList>
            <person name="Macas J."/>
            <person name="Novak P."/>
            <person name="Neumann P."/>
        </authorList>
    </citation>
    <scope>NUCLEOTIDE SEQUENCE</scope>
</reference>
<evidence type="ECO:0000313" key="1">
    <source>
        <dbReference type="EMBL" id="CAH9074087.1"/>
    </source>
</evidence>
<protein>
    <submittedName>
        <fullName evidence="1">Uncharacterized protein</fullName>
    </submittedName>
</protein>
<dbReference type="EMBL" id="CAMAPF010000026">
    <property type="protein sequence ID" value="CAH9074087.1"/>
    <property type="molecule type" value="Genomic_DNA"/>
</dbReference>
<accession>A0AAV0CEL9</accession>
<gene>
    <name evidence="1" type="ORF">CEPIT_LOCUS4911</name>
</gene>
<sequence length="109" mass="12740">MHHFESFLGTILKTKVGNEARVEASVRGGYLQSEVGTFSSYYFSEDVEARACYLHLSTGDIKSRKTWFVLPHFISNYQTLLMDVFICHKLFFWGLHAHVIGRLWLMTYR</sequence>